<feature type="compositionally biased region" description="Polar residues" evidence="2">
    <location>
        <begin position="936"/>
        <end position="954"/>
    </location>
</feature>
<feature type="compositionally biased region" description="Polar residues" evidence="2">
    <location>
        <begin position="69"/>
        <end position="81"/>
    </location>
</feature>
<evidence type="ECO:0000313" key="3">
    <source>
        <dbReference type="EMBL" id="PWN22248.1"/>
    </source>
</evidence>
<feature type="compositionally biased region" description="Basic and acidic residues" evidence="2">
    <location>
        <begin position="917"/>
        <end position="926"/>
    </location>
</feature>
<name>A0A316UBL0_9BASI</name>
<feature type="region of interest" description="Disordered" evidence="2">
    <location>
        <begin position="523"/>
        <end position="546"/>
    </location>
</feature>
<feature type="compositionally biased region" description="Low complexity" evidence="2">
    <location>
        <begin position="1060"/>
        <end position="1076"/>
    </location>
</feature>
<dbReference type="EMBL" id="KZ819323">
    <property type="protein sequence ID" value="PWN22248.1"/>
    <property type="molecule type" value="Genomic_DNA"/>
</dbReference>
<reference evidence="3 4" key="1">
    <citation type="journal article" date="2018" name="Mol. Biol. Evol.">
        <title>Broad Genomic Sampling Reveals a Smut Pathogenic Ancestry of the Fungal Clade Ustilaginomycotina.</title>
        <authorList>
            <person name="Kijpornyongpan T."/>
            <person name="Mondo S.J."/>
            <person name="Barry K."/>
            <person name="Sandor L."/>
            <person name="Lee J."/>
            <person name="Lipzen A."/>
            <person name="Pangilinan J."/>
            <person name="LaButti K."/>
            <person name="Hainaut M."/>
            <person name="Henrissat B."/>
            <person name="Grigoriev I.V."/>
            <person name="Spatafora J.W."/>
            <person name="Aime M.C."/>
        </authorList>
    </citation>
    <scope>NUCLEOTIDE SEQUENCE [LARGE SCALE GENOMIC DNA]</scope>
    <source>
        <strain evidence="3 4">MCA 4718</strain>
    </source>
</reference>
<evidence type="ECO:0000256" key="2">
    <source>
        <dbReference type="SAM" id="MobiDB-lite"/>
    </source>
</evidence>
<feature type="region of interest" description="Disordered" evidence="2">
    <location>
        <begin position="660"/>
        <end position="704"/>
    </location>
</feature>
<dbReference type="STRING" id="1684307.A0A316UBL0"/>
<dbReference type="PANTHER" id="PTHR23159:SF31">
    <property type="entry name" value="CENTROSOME-ASSOCIATED PROTEIN CEP250 ISOFORM X1"/>
    <property type="match status" value="1"/>
</dbReference>
<feature type="compositionally biased region" description="Low complexity" evidence="2">
    <location>
        <begin position="1920"/>
        <end position="1931"/>
    </location>
</feature>
<keyword evidence="1" id="KW-0175">Coiled coil</keyword>
<dbReference type="GeneID" id="37015860"/>
<feature type="compositionally biased region" description="Basic and acidic residues" evidence="2">
    <location>
        <begin position="283"/>
        <end position="297"/>
    </location>
</feature>
<feature type="coiled-coil region" evidence="1">
    <location>
        <begin position="1668"/>
        <end position="1826"/>
    </location>
</feature>
<feature type="compositionally biased region" description="Polar residues" evidence="2">
    <location>
        <begin position="526"/>
        <end position="535"/>
    </location>
</feature>
<dbReference type="RefSeq" id="XP_025349408.1">
    <property type="nucleotide sequence ID" value="XM_025494126.1"/>
</dbReference>
<feature type="compositionally biased region" description="Basic and acidic residues" evidence="2">
    <location>
        <begin position="24"/>
        <end position="35"/>
    </location>
</feature>
<feature type="region of interest" description="Disordered" evidence="2">
    <location>
        <begin position="1"/>
        <end position="112"/>
    </location>
</feature>
<proteinExistence type="predicted"/>
<dbReference type="Proteomes" id="UP000245942">
    <property type="component" value="Unassembled WGS sequence"/>
</dbReference>
<gene>
    <name evidence="3" type="ORF">BCV69DRAFT_297548</name>
</gene>
<feature type="region of interest" description="Disordered" evidence="2">
    <location>
        <begin position="589"/>
        <end position="618"/>
    </location>
</feature>
<evidence type="ECO:0000256" key="1">
    <source>
        <dbReference type="SAM" id="Coils"/>
    </source>
</evidence>
<feature type="region of interest" description="Disordered" evidence="2">
    <location>
        <begin position="1840"/>
        <end position="1931"/>
    </location>
</feature>
<dbReference type="OrthoDB" id="3357224at2759"/>
<feature type="compositionally biased region" description="Low complexity" evidence="2">
    <location>
        <begin position="598"/>
        <end position="612"/>
    </location>
</feature>
<keyword evidence="4" id="KW-1185">Reference proteome</keyword>
<evidence type="ECO:0000313" key="4">
    <source>
        <dbReference type="Proteomes" id="UP000245942"/>
    </source>
</evidence>
<feature type="region of interest" description="Disordered" evidence="2">
    <location>
        <begin position="283"/>
        <end position="329"/>
    </location>
</feature>
<feature type="region of interest" description="Disordered" evidence="2">
    <location>
        <begin position="907"/>
        <end position="985"/>
    </location>
</feature>
<organism evidence="3 4">
    <name type="scientific">Pseudomicrostroma glucosiphilum</name>
    <dbReference type="NCBI Taxonomy" id="1684307"/>
    <lineage>
        <taxon>Eukaryota</taxon>
        <taxon>Fungi</taxon>
        <taxon>Dikarya</taxon>
        <taxon>Basidiomycota</taxon>
        <taxon>Ustilaginomycotina</taxon>
        <taxon>Exobasidiomycetes</taxon>
        <taxon>Microstromatales</taxon>
        <taxon>Microstromatales incertae sedis</taxon>
        <taxon>Pseudomicrostroma</taxon>
    </lineage>
</organism>
<feature type="compositionally biased region" description="Basic and acidic residues" evidence="2">
    <location>
        <begin position="1910"/>
        <end position="1919"/>
    </location>
</feature>
<sequence>MATSLRDIPFFAPPTSRPISIVHPNDKPTANEENSKCTLRASAPAFQPSFTNSCNSRNDISAAPDQPLASHSPQSVSSVEIQQAGEAERPPIEQPVPPHVNTSQWIRGSEPLQPGLQLQPGGRTHGELPRLRIAPAFYPSANLAQQSYVQNIQVTPHTLQPVLHQHFVPSPFGSGNVSPSASDALSTGVLPRVSEPPTPSLTGPSVSPSVHPQWMFTGNQSGPFSWPSTSGKKTFKPRPSIVYSPLVTTGHNHTPSVSIGSSAFSAIPQVKAATARTSVVRLPDETRTKTEAQSRGEVEEETQGLEESKHEESVASETVPSPPLKAQIRSKWPWRQPGAWRDIVCDAVLTDEQLRTLSPLLPDDCVSSRTPRVQMPASDSWNAYGQSGNKDPAVELLAETKPSEPELEIDSCTKEGEAILVSVPEASTVSVSPTQAVISCELQTKKVPQRLTEVALPEADEDLNRPIALEVLNTSNEVSAETEPASPASCLAVERAPLAISHSGKGTSAPAHVNVFHRGTTDDSFQHQVDTSSIPRSAPPNLSRDRSFASYTRPVHFSHVSLSMPNAGNPFASDALMALGLPSPLERDQKELSAPQESGVSHSRSASSPPDSRTLTKLSWKELGPGFGYELETLVEEPAMPLSERNLTGTSKREEIEDDLRTHASQDADASEQSDLESYDAERHQGSQRMKCSRGSGDQAVGLGESRQGTLCRTPFVGSSDGNTLARDVDERFLGGRPRADTTDTFASSAVLPDRETRGSRSWDFMSNPSDDDAALPPLQEDDTHSWASHSRSRDTAQEHLNLSKPSARSRRYEGRTAEDQIDSSGAAVTTVSSVLRLPSISTSSFGCSAFHEVSEGRGTIDTGFARAEASSPLHSAGHGPIDQIPATAFTFVPPANAPRLPLEWAQSGLSDSQSDAEARAQQGREKRTRPLGTPLSGSPQRDVSSGVGQRRSPQPSPRQLGHRRNTNDLGLPPGNLPSLRPSAPPFLPTWARPVPQPNTLLPPNALLPRPPSLRPAPPIAPAVHPAQMRQWYQIPVPTGRFTFTSLGSKAIPIRKPSEGSAGVTSSRATGAAATGVGSGDRPRLQNASLQDSAPNKRPQVGGQDGRDESGLRLQTALSAQDRQLLIDGLSSKVDRSLANHSVSLEGKLAQQLRDLALQHAAAAKTDGVAESPKRKAGTVDAPSDVYFDYVTDAIEVQMQDLKKDIAGSLNAAVSRFSSLIGRGTVSPAVGDESSLVQKMVEACGKRTHSLLEDMRQSLLDDQVGKISKLMDERLLAALVLVEGERQDLAATVLESLASRLKRWDEIRDHFSEHIQVALINGILPHLEAMTSRPQDDRITSLSGQDADLIAARVTEILLPIISDAREARASSGGVMEPAAIVDAVFERLQPIMGSADRSRTEDDILAPVVNRLDKHAAGQMAALKPVTSLFDPLLSGQEVLLSVANQMVRHQSDFQRQLGEIPAIIGAKLMEAPKSDAQHTAILSELLTSLGMITDRLSTPDEGILQGIRRQGDESRTSMSVMRDALDTIAGTCTALCEQSCRLEDALKDIDGHIKALGTMRASNEHQEAPAKIADTEALVDLERLEEGRAKDTDEEEALQSILARWSDEVSHLREEQARERELSARTQQDLLSRLETAQKDADESRKAVRDYLAAFGASTANAGADARDALDRCARYEGEITSLQKRIADQDAKIGNLQTLTASQKQKAAEAQQKLAEFAKSKVDSENQSQELADARARIAELEQRLGEQEATEERLKSSEAMKEELRGEISKYHEHFMTLEEELVAMKEKLVDRAELIACQRELANSQAEVASLQEQLNEKESKCIALLSVATQTEAAQQSMQEAHDIHRKQHQRRQATSEDTLDRSAGDESNVAEQGSWSMIKSEKSGLSASVWAIPSPPSHQSSGQDHRQSRPRESSGLGDSSFSASVFGSGTTSNLLSKSRSEQVRTFVNGPQSYTMSVRDFMPASSVRSQRTMSESEEVVVVKREDGWWE</sequence>
<feature type="compositionally biased region" description="Acidic residues" evidence="2">
    <location>
        <begin position="669"/>
        <end position="679"/>
    </location>
</feature>
<feature type="region of interest" description="Disordered" evidence="2">
    <location>
        <begin position="752"/>
        <end position="826"/>
    </location>
</feature>
<feature type="compositionally biased region" description="Polar residues" evidence="2">
    <location>
        <begin position="48"/>
        <end position="59"/>
    </location>
</feature>
<accession>A0A316UBL0</accession>
<feature type="region of interest" description="Disordered" evidence="2">
    <location>
        <begin position="1052"/>
        <end position="1109"/>
    </location>
</feature>
<protein>
    <submittedName>
        <fullName evidence="3">Uncharacterized protein</fullName>
    </submittedName>
</protein>
<dbReference type="PANTHER" id="PTHR23159">
    <property type="entry name" value="CENTROSOMAL PROTEIN 2"/>
    <property type="match status" value="1"/>
</dbReference>